<dbReference type="InterPro" id="IPR023346">
    <property type="entry name" value="Lysozyme-like_dom_sf"/>
</dbReference>
<name>A0A8E1C078_9RICK</name>
<evidence type="ECO:0000256" key="1">
    <source>
        <dbReference type="ARBA" id="ARBA00009387"/>
    </source>
</evidence>
<comment type="similarity">
    <text evidence="1">Belongs to the virb1 family.</text>
</comment>
<dbReference type="SUPFAM" id="SSF53955">
    <property type="entry name" value="Lysozyme-like"/>
    <property type="match status" value="1"/>
</dbReference>
<dbReference type="EMBL" id="JFKF01000083">
    <property type="protein sequence ID" value="KDO02990.1"/>
    <property type="molecule type" value="Genomic_DNA"/>
</dbReference>
<dbReference type="Proteomes" id="UP000027161">
    <property type="component" value="Unassembled WGS sequence"/>
</dbReference>
<proteinExistence type="inferred from homology"/>
<comment type="caution">
    <text evidence="3">The sequence shown here is derived from an EMBL/GenBank/DDBJ whole genome shotgun (WGS) entry which is preliminary data.</text>
</comment>
<evidence type="ECO:0000259" key="2">
    <source>
        <dbReference type="Pfam" id="PF01464"/>
    </source>
</evidence>
<feature type="domain" description="Transglycosylase SLT" evidence="2">
    <location>
        <begin position="120"/>
        <end position="251"/>
    </location>
</feature>
<organism evidence="3 4">
    <name type="scientific">Rickettsia tamurae subsp. buchneri</name>
    <dbReference type="NCBI Taxonomy" id="1462938"/>
    <lineage>
        <taxon>Bacteria</taxon>
        <taxon>Pseudomonadati</taxon>
        <taxon>Pseudomonadota</taxon>
        <taxon>Alphaproteobacteria</taxon>
        <taxon>Rickettsiales</taxon>
        <taxon>Rickettsiaceae</taxon>
        <taxon>Rickettsieae</taxon>
        <taxon>Rickettsia</taxon>
        <taxon>spotted fever group</taxon>
    </lineage>
</organism>
<gene>
    <name evidence="3" type="ORF">REISMN_04095</name>
</gene>
<dbReference type="InterPro" id="IPR008258">
    <property type="entry name" value="Transglycosylase_SLT_dom_1"/>
</dbReference>
<sequence>MLHNISYDRLVYLIVTQVYFSVAGMVWELCQIFLCHSRVGRNPVLKKYKYYKRRLFYVFLDSRLRGNDIEKYGNDIGEAKNNTMTILLLLLSFILFSKPAIADPEIAESFKCSKLFPYFEKKFNIPSNTLHSIALKESGKKHTTRKIRVVWPWTVNVEGKGYYFNSKREAVSFVRIELIKGRESIDVGCMQINLKHHLGAFNSLEQAFDPNNNIRYGAEFLRSKYDQLGSWHKAIAHYHSATHSLGFKYKQDVVKIASNMALYKASLHSYLNNNEGALKDTIPVNNNKVQKKSLFSGNKRYRSSIMIPVPAKIN</sequence>
<dbReference type="Pfam" id="PF01464">
    <property type="entry name" value="SLT"/>
    <property type="match status" value="1"/>
</dbReference>
<reference evidence="3 4" key="1">
    <citation type="submission" date="2014-02" db="EMBL/GenBank/DDBJ databases">
        <title>Draft genome sequence of Rickettsia buchneri sp. nov. ISO7T.</title>
        <authorList>
            <person name="Felsheim R.F."/>
            <person name="Kurtti T.J."/>
            <person name="Munderloh U.G."/>
        </authorList>
    </citation>
    <scope>NUCLEOTIDE SEQUENCE [LARGE SCALE GENOMIC DNA]</scope>
    <source>
        <strain evidence="3 4">ISO7</strain>
    </source>
</reference>
<evidence type="ECO:0000313" key="3">
    <source>
        <dbReference type="EMBL" id="KDO02990.1"/>
    </source>
</evidence>
<protein>
    <submittedName>
        <fullName evidence="3">Transglycosylase SLT domain protein</fullName>
    </submittedName>
</protein>
<keyword evidence="4" id="KW-1185">Reference proteome</keyword>
<evidence type="ECO:0000313" key="4">
    <source>
        <dbReference type="Proteomes" id="UP000027161"/>
    </source>
</evidence>
<dbReference type="Gene3D" id="1.10.530.10">
    <property type="match status" value="1"/>
</dbReference>
<dbReference type="CDD" id="cd13400">
    <property type="entry name" value="LT_IagB-like"/>
    <property type="match status" value="1"/>
</dbReference>
<accession>A0A8E1C078</accession>
<dbReference type="AlphaFoldDB" id="A0A8E1C078"/>